<feature type="region of interest" description="Disordered" evidence="1">
    <location>
        <begin position="489"/>
        <end position="531"/>
    </location>
</feature>
<feature type="compositionally biased region" description="Polar residues" evidence="1">
    <location>
        <begin position="24"/>
        <end position="35"/>
    </location>
</feature>
<feature type="region of interest" description="Disordered" evidence="1">
    <location>
        <begin position="73"/>
        <end position="92"/>
    </location>
</feature>
<protein>
    <recommendedName>
        <fullName evidence="4">F-box domain-containing protein</fullName>
    </recommendedName>
</protein>
<proteinExistence type="predicted"/>
<reference evidence="2 3" key="1">
    <citation type="submission" date="2021-08" db="EMBL/GenBank/DDBJ databases">
        <title>Draft Genome Sequence of Phanerochaete sordida strain YK-624.</title>
        <authorList>
            <person name="Mori T."/>
            <person name="Dohra H."/>
            <person name="Suzuki T."/>
            <person name="Kawagishi H."/>
            <person name="Hirai H."/>
        </authorList>
    </citation>
    <scope>NUCLEOTIDE SEQUENCE [LARGE SCALE GENOMIC DNA]</scope>
    <source>
        <strain evidence="2 3">YK-624</strain>
    </source>
</reference>
<accession>A0A9P3GIB2</accession>
<dbReference type="AlphaFoldDB" id="A0A9P3GIB2"/>
<gene>
    <name evidence="2" type="ORF">PsYK624_102820</name>
</gene>
<organism evidence="2 3">
    <name type="scientific">Phanerochaete sordida</name>
    <dbReference type="NCBI Taxonomy" id="48140"/>
    <lineage>
        <taxon>Eukaryota</taxon>
        <taxon>Fungi</taxon>
        <taxon>Dikarya</taxon>
        <taxon>Basidiomycota</taxon>
        <taxon>Agaricomycotina</taxon>
        <taxon>Agaricomycetes</taxon>
        <taxon>Polyporales</taxon>
        <taxon>Phanerochaetaceae</taxon>
        <taxon>Phanerochaete</taxon>
    </lineage>
</organism>
<sequence>MSFLGLRKTRTPTDNADSLHAHEPSSQTPSIRSTNTFRKRLSSFNVFAPKRLRSHVSKKLNGVGFTAAYDAHAYTPSRSPSPEPSLEIRRPSGLGRRVSISGEVTGEAGEWWAEESYPRAPKERKRSISTPELSLILPGGDLGRWTEQSGYDGEAPKNRKPAGMLPRIPLDLLKATVAFVPHADLPAVALTCRTFLEVARSRMYRNVDLLHVSDEACVDRCINLLASRRDLAALVESFASRSTPQSQNLGNTSPLPAFTFAIALNNMNNLSSLTMSHFDPALLFHTTFHLRRLTFLCQSVSQSELESLFAWLTNQPKLTSLSFPHLALDNESARWIAGAGSQLANIPEEDQDSQTVAAAALPPSLLPALDHISGPSALVSALVPGRPLTSVTVLIHTTIYDGLRPSALVAALAQSSTSVTSFALIAPQRCRVDARTIERVLMAAGAELGNTLKVLEIETPLDDQVLYKHVHSILPRYRRLHTLRLRRNAGENPSRTPSPGNLVAFPTAPPSPSFPSRASSPSISPLRTQERTQLATWSKQCPTLSSAVFPSSGCWRISESFAGPVYTFVGHLKPA</sequence>
<comment type="caution">
    <text evidence="2">The sequence shown here is derived from an EMBL/GenBank/DDBJ whole genome shotgun (WGS) entry which is preliminary data.</text>
</comment>
<name>A0A9P3GIB2_9APHY</name>
<evidence type="ECO:0000313" key="2">
    <source>
        <dbReference type="EMBL" id="GJE94114.1"/>
    </source>
</evidence>
<dbReference type="OrthoDB" id="3259156at2759"/>
<evidence type="ECO:0008006" key="4">
    <source>
        <dbReference type="Google" id="ProtNLM"/>
    </source>
</evidence>
<feature type="region of interest" description="Disordered" evidence="1">
    <location>
        <begin position="1"/>
        <end position="35"/>
    </location>
</feature>
<dbReference type="Proteomes" id="UP000703269">
    <property type="component" value="Unassembled WGS sequence"/>
</dbReference>
<evidence type="ECO:0000313" key="3">
    <source>
        <dbReference type="Proteomes" id="UP000703269"/>
    </source>
</evidence>
<feature type="compositionally biased region" description="Low complexity" evidence="1">
    <location>
        <begin position="514"/>
        <end position="525"/>
    </location>
</feature>
<dbReference type="EMBL" id="BPQB01000037">
    <property type="protein sequence ID" value="GJE94114.1"/>
    <property type="molecule type" value="Genomic_DNA"/>
</dbReference>
<dbReference type="SUPFAM" id="SSF52047">
    <property type="entry name" value="RNI-like"/>
    <property type="match status" value="1"/>
</dbReference>
<keyword evidence="3" id="KW-1185">Reference proteome</keyword>
<evidence type="ECO:0000256" key="1">
    <source>
        <dbReference type="SAM" id="MobiDB-lite"/>
    </source>
</evidence>